<keyword evidence="2" id="KW-1185">Reference proteome</keyword>
<reference evidence="1 2" key="1">
    <citation type="journal article" date="2011" name="J. Bacteriol.">
        <title>Genome sequence of 'Pedosphaera parvula' Ellin514, an aerobic Verrucomicrobial isolate from pasture soil.</title>
        <authorList>
            <person name="Kant R."/>
            <person name="van Passel M.W."/>
            <person name="Sangwan P."/>
            <person name="Palva A."/>
            <person name="Lucas S."/>
            <person name="Copeland A."/>
            <person name="Lapidus A."/>
            <person name="Glavina Del Rio T."/>
            <person name="Dalin E."/>
            <person name="Tice H."/>
            <person name="Bruce D."/>
            <person name="Goodwin L."/>
            <person name="Pitluck S."/>
            <person name="Chertkov O."/>
            <person name="Larimer F.W."/>
            <person name="Land M.L."/>
            <person name="Hauser L."/>
            <person name="Brettin T.S."/>
            <person name="Detter J.C."/>
            <person name="Han S."/>
            <person name="de Vos W.M."/>
            <person name="Janssen P.H."/>
            <person name="Smidt H."/>
        </authorList>
    </citation>
    <scope>NUCLEOTIDE SEQUENCE [LARGE SCALE GENOMIC DNA]</scope>
    <source>
        <strain evidence="1 2">Ellin514</strain>
    </source>
</reference>
<name>B9XSG2_PEDPL</name>
<comment type="caution">
    <text evidence="1">The sequence shown here is derived from an EMBL/GenBank/DDBJ whole genome shotgun (WGS) entry which is preliminary data.</text>
</comment>
<dbReference type="Proteomes" id="UP000003688">
    <property type="component" value="Unassembled WGS sequence"/>
</dbReference>
<dbReference type="AlphaFoldDB" id="B9XSG2"/>
<dbReference type="EMBL" id="ABOX02000079">
    <property type="protein sequence ID" value="EEF57227.1"/>
    <property type="molecule type" value="Genomic_DNA"/>
</dbReference>
<evidence type="ECO:0000313" key="2">
    <source>
        <dbReference type="Proteomes" id="UP000003688"/>
    </source>
</evidence>
<proteinExistence type="predicted"/>
<organism evidence="1 2">
    <name type="scientific">Pedosphaera parvula (strain Ellin514)</name>
    <dbReference type="NCBI Taxonomy" id="320771"/>
    <lineage>
        <taxon>Bacteria</taxon>
        <taxon>Pseudomonadati</taxon>
        <taxon>Verrucomicrobiota</taxon>
        <taxon>Pedosphaerae</taxon>
        <taxon>Pedosphaerales</taxon>
        <taxon>Pedosphaeraceae</taxon>
        <taxon>Pedosphaera</taxon>
    </lineage>
</organism>
<gene>
    <name evidence="1" type="ORF">Cflav_PD0309</name>
</gene>
<sequence>MYKLLNQNRQLYNIQKFSMGSPYDNLTVVHSDGFCNA</sequence>
<evidence type="ECO:0000313" key="1">
    <source>
        <dbReference type="EMBL" id="EEF57227.1"/>
    </source>
</evidence>
<protein>
    <submittedName>
        <fullName evidence="1">Uncharacterized protein</fullName>
    </submittedName>
</protein>
<accession>B9XSG2</accession>